<keyword evidence="9" id="KW-1185">Reference proteome</keyword>
<evidence type="ECO:0000313" key="9">
    <source>
        <dbReference type="Proteomes" id="UP000289738"/>
    </source>
</evidence>
<evidence type="ECO:0000256" key="6">
    <source>
        <dbReference type="SAM" id="MobiDB-lite"/>
    </source>
</evidence>
<dbReference type="PROSITE" id="PS50811">
    <property type="entry name" value="WRKY"/>
    <property type="match status" value="1"/>
</dbReference>
<protein>
    <recommendedName>
        <fullName evidence="7">WRKY domain-containing protein</fullName>
    </recommendedName>
</protein>
<dbReference type="AlphaFoldDB" id="A0A445B5X9"/>
<keyword evidence="5" id="KW-0539">Nucleus</keyword>
<dbReference type="Proteomes" id="UP000289738">
    <property type="component" value="Chromosome A10"/>
</dbReference>
<dbReference type="Pfam" id="PF03106">
    <property type="entry name" value="WRKY"/>
    <property type="match status" value="1"/>
</dbReference>
<feature type="domain" description="WRKY" evidence="7">
    <location>
        <begin position="189"/>
        <end position="252"/>
    </location>
</feature>
<dbReference type="PANTHER" id="PTHR32096:SF83">
    <property type="entry name" value="WRKY TRANSCRIPTION FACTOR 54-RELATED"/>
    <property type="match status" value="1"/>
</dbReference>
<keyword evidence="4" id="KW-0804">Transcription</keyword>
<reference evidence="8 9" key="1">
    <citation type="submission" date="2019-01" db="EMBL/GenBank/DDBJ databases">
        <title>Sequencing of cultivated peanut Arachis hypogaea provides insights into genome evolution and oil improvement.</title>
        <authorList>
            <person name="Chen X."/>
        </authorList>
    </citation>
    <scope>NUCLEOTIDE SEQUENCE [LARGE SCALE GENOMIC DNA]</scope>
    <source>
        <strain evidence="9">cv. Fuhuasheng</strain>
        <tissue evidence="8">Leaves</tissue>
    </source>
</reference>
<keyword evidence="2" id="KW-0805">Transcription regulation</keyword>
<name>A0A445B5X9_ARAHY</name>
<gene>
    <name evidence="8" type="ORF">Ahy_A10g048791</name>
</gene>
<evidence type="ECO:0000256" key="5">
    <source>
        <dbReference type="ARBA" id="ARBA00023242"/>
    </source>
</evidence>
<comment type="subcellular location">
    <subcellularLocation>
        <location evidence="1">Nucleus</location>
    </subcellularLocation>
</comment>
<organism evidence="8 9">
    <name type="scientific">Arachis hypogaea</name>
    <name type="common">Peanut</name>
    <dbReference type="NCBI Taxonomy" id="3818"/>
    <lineage>
        <taxon>Eukaryota</taxon>
        <taxon>Viridiplantae</taxon>
        <taxon>Streptophyta</taxon>
        <taxon>Embryophyta</taxon>
        <taxon>Tracheophyta</taxon>
        <taxon>Spermatophyta</taxon>
        <taxon>Magnoliopsida</taxon>
        <taxon>eudicotyledons</taxon>
        <taxon>Gunneridae</taxon>
        <taxon>Pentapetalae</taxon>
        <taxon>rosids</taxon>
        <taxon>fabids</taxon>
        <taxon>Fabales</taxon>
        <taxon>Fabaceae</taxon>
        <taxon>Papilionoideae</taxon>
        <taxon>50 kb inversion clade</taxon>
        <taxon>dalbergioids sensu lato</taxon>
        <taxon>Dalbergieae</taxon>
        <taxon>Pterocarpus clade</taxon>
        <taxon>Arachis</taxon>
    </lineage>
</organism>
<comment type="caution">
    <text evidence="8">The sequence shown here is derived from an EMBL/GenBank/DDBJ whole genome shotgun (WGS) entry which is preliminary data.</text>
</comment>
<dbReference type="SUPFAM" id="SSF118290">
    <property type="entry name" value="WRKY DNA-binding domain"/>
    <property type="match status" value="1"/>
</dbReference>
<dbReference type="PANTHER" id="PTHR32096">
    <property type="entry name" value="WRKY TRANSCRIPTION FACTOR 30-RELATED-RELATED"/>
    <property type="match status" value="1"/>
</dbReference>
<dbReference type="EMBL" id="SDMP01000010">
    <property type="protein sequence ID" value="RYR34073.1"/>
    <property type="molecule type" value="Genomic_DNA"/>
</dbReference>
<dbReference type="InterPro" id="IPR044810">
    <property type="entry name" value="WRKY_plant"/>
</dbReference>
<dbReference type="GO" id="GO:0003700">
    <property type="term" value="F:DNA-binding transcription factor activity"/>
    <property type="evidence" value="ECO:0007669"/>
    <property type="project" value="InterPro"/>
</dbReference>
<dbReference type="InterPro" id="IPR003657">
    <property type="entry name" value="WRKY_dom"/>
</dbReference>
<evidence type="ECO:0000256" key="4">
    <source>
        <dbReference type="ARBA" id="ARBA00023163"/>
    </source>
</evidence>
<evidence type="ECO:0000256" key="2">
    <source>
        <dbReference type="ARBA" id="ARBA00023015"/>
    </source>
</evidence>
<dbReference type="GO" id="GO:0000976">
    <property type="term" value="F:transcription cis-regulatory region binding"/>
    <property type="evidence" value="ECO:0007669"/>
    <property type="project" value="TreeGrafter"/>
</dbReference>
<dbReference type="GO" id="GO:0005634">
    <property type="term" value="C:nucleus"/>
    <property type="evidence" value="ECO:0007669"/>
    <property type="project" value="UniProtKB-SubCell"/>
</dbReference>
<dbReference type="InterPro" id="IPR036576">
    <property type="entry name" value="WRKY_dom_sf"/>
</dbReference>
<accession>A0A445B5X9</accession>
<dbReference type="STRING" id="3818.A0A445B5X9"/>
<evidence type="ECO:0000256" key="3">
    <source>
        <dbReference type="ARBA" id="ARBA00023125"/>
    </source>
</evidence>
<evidence type="ECO:0000259" key="7">
    <source>
        <dbReference type="PROSITE" id="PS50811"/>
    </source>
</evidence>
<keyword evidence="3" id="KW-0238">DNA-binding</keyword>
<evidence type="ECO:0000256" key="1">
    <source>
        <dbReference type="ARBA" id="ARBA00004123"/>
    </source>
</evidence>
<dbReference type="SMART" id="SM00774">
    <property type="entry name" value="WRKY"/>
    <property type="match status" value="1"/>
</dbReference>
<dbReference type="Gene3D" id="2.20.25.80">
    <property type="entry name" value="WRKY domain"/>
    <property type="match status" value="1"/>
</dbReference>
<feature type="region of interest" description="Disordered" evidence="6">
    <location>
        <begin position="106"/>
        <end position="131"/>
    </location>
</feature>
<sequence>MSSIVSCGSEGNIGFSEKRERLMNKLVEGHKHATELKLLLQNQNQNPPATIHHGGGSSAEALLITKILRSFAETLSVLDSSSSSASFFLNENNSGSQLVIAADSTNNDLRSEEGSSESSKRFSSSVPKDRRGTYKRRSLSNLISDLTLPEYVRTLYVYNFIYIIKKIKIDSLGFRTELMRRKTEETWSNVSPTTEDNLAWRKYGQKDILNSKFPRSYYRCTRKHDQGCKATKQVQRIQDNPVLYQITYIGRHTCKETLKAPQMTAYLLNPQDHHQTPPTNAIIKQEYPKQEDTPSGEIIIAEKLDANLWSELKDIEITNPPTYANFGAFSYNFCTTGFHFDDHHHDESHML</sequence>
<proteinExistence type="predicted"/>
<evidence type="ECO:0000313" key="8">
    <source>
        <dbReference type="EMBL" id="RYR34073.1"/>
    </source>
</evidence>